<feature type="transmembrane region" description="Helical" evidence="6">
    <location>
        <begin position="321"/>
        <end position="341"/>
    </location>
</feature>
<reference evidence="8 9" key="1">
    <citation type="journal article" date="2013" name="Nature">
        <title>Insights into bilaterian evolution from three spiralian genomes.</title>
        <authorList>
            <person name="Simakov O."/>
            <person name="Marletaz F."/>
            <person name="Cho S.J."/>
            <person name="Edsinger-Gonzales E."/>
            <person name="Havlak P."/>
            <person name="Hellsten U."/>
            <person name="Kuo D.H."/>
            <person name="Larsson T."/>
            <person name="Lv J."/>
            <person name="Arendt D."/>
            <person name="Savage R."/>
            <person name="Osoegawa K."/>
            <person name="de Jong P."/>
            <person name="Grimwood J."/>
            <person name="Chapman J.A."/>
            <person name="Shapiro H."/>
            <person name="Aerts A."/>
            <person name="Otillar R.P."/>
            <person name="Terry A.Y."/>
            <person name="Boore J.L."/>
            <person name="Grigoriev I.V."/>
            <person name="Lindberg D.R."/>
            <person name="Seaver E.C."/>
            <person name="Weisblat D.A."/>
            <person name="Putnam N.H."/>
            <person name="Rokhsar D.S."/>
        </authorList>
    </citation>
    <scope>NUCLEOTIDE SEQUENCE [LARGE SCALE GENOMIC DNA]</scope>
</reference>
<dbReference type="PROSITE" id="PS50186">
    <property type="entry name" value="DEP"/>
    <property type="match status" value="1"/>
</dbReference>
<dbReference type="EMBL" id="KB202793">
    <property type="protein sequence ID" value="ESO88023.1"/>
    <property type="molecule type" value="Genomic_DNA"/>
</dbReference>
<evidence type="ECO:0000259" key="7">
    <source>
        <dbReference type="PROSITE" id="PS50186"/>
    </source>
</evidence>
<feature type="transmembrane region" description="Helical" evidence="6">
    <location>
        <begin position="82"/>
        <end position="105"/>
    </location>
</feature>
<dbReference type="SMART" id="SM00049">
    <property type="entry name" value="DEP"/>
    <property type="match status" value="1"/>
</dbReference>
<dbReference type="PANTHER" id="PTHR22829:SF5">
    <property type="entry name" value="INTEGRAL MEMBRANE PROTEIN GPR155"/>
    <property type="match status" value="1"/>
</dbReference>
<feature type="transmembrane region" description="Helical" evidence="6">
    <location>
        <begin position="223"/>
        <end position="244"/>
    </location>
</feature>
<feature type="transmembrane region" description="Helical" evidence="6">
    <location>
        <begin position="189"/>
        <end position="211"/>
    </location>
</feature>
<evidence type="ECO:0000256" key="2">
    <source>
        <dbReference type="ARBA" id="ARBA00022692"/>
    </source>
</evidence>
<feature type="transmembrane region" description="Helical" evidence="6">
    <location>
        <begin position="700"/>
        <end position="718"/>
    </location>
</feature>
<feature type="transmembrane region" description="Helical" evidence="6">
    <location>
        <begin position="463"/>
        <end position="483"/>
    </location>
</feature>
<keyword evidence="3 6" id="KW-1133">Transmembrane helix</keyword>
<proteinExistence type="predicted"/>
<evidence type="ECO:0000256" key="4">
    <source>
        <dbReference type="ARBA" id="ARBA00023136"/>
    </source>
</evidence>
<evidence type="ECO:0000256" key="3">
    <source>
        <dbReference type="ARBA" id="ARBA00022989"/>
    </source>
</evidence>
<dbReference type="HOGENOM" id="CLU_018490_0_0_1"/>
<feature type="transmembrane region" description="Helical" evidence="6">
    <location>
        <begin position="503"/>
        <end position="523"/>
    </location>
</feature>
<organism evidence="8 9">
    <name type="scientific">Lottia gigantea</name>
    <name type="common">Giant owl limpet</name>
    <dbReference type="NCBI Taxonomy" id="225164"/>
    <lineage>
        <taxon>Eukaryota</taxon>
        <taxon>Metazoa</taxon>
        <taxon>Spiralia</taxon>
        <taxon>Lophotrochozoa</taxon>
        <taxon>Mollusca</taxon>
        <taxon>Gastropoda</taxon>
        <taxon>Patellogastropoda</taxon>
        <taxon>Lottioidea</taxon>
        <taxon>Lottiidae</taxon>
        <taxon>Lottia</taxon>
    </lineage>
</organism>
<feature type="compositionally biased region" description="Polar residues" evidence="5">
    <location>
        <begin position="577"/>
        <end position="590"/>
    </location>
</feature>
<dbReference type="AlphaFoldDB" id="V3ZAM0"/>
<dbReference type="OrthoDB" id="2133778at2759"/>
<dbReference type="InterPro" id="IPR036388">
    <property type="entry name" value="WH-like_DNA-bd_sf"/>
</dbReference>
<name>V3ZAM0_LOTGI</name>
<feature type="transmembrane region" description="Helical" evidence="6">
    <location>
        <begin position="24"/>
        <end position="42"/>
    </location>
</feature>
<dbReference type="Proteomes" id="UP000030746">
    <property type="component" value="Unassembled WGS sequence"/>
</dbReference>
<dbReference type="GO" id="GO:0055085">
    <property type="term" value="P:transmembrane transport"/>
    <property type="evidence" value="ECO:0007669"/>
    <property type="project" value="InterPro"/>
</dbReference>
<evidence type="ECO:0000256" key="6">
    <source>
        <dbReference type="SAM" id="Phobius"/>
    </source>
</evidence>
<dbReference type="OMA" id="RISMCRR"/>
<feature type="transmembrane region" description="Helical" evidence="6">
    <location>
        <begin position="292"/>
        <end position="312"/>
    </location>
</feature>
<keyword evidence="4 6" id="KW-0472">Membrane</keyword>
<dbReference type="GO" id="GO:0016020">
    <property type="term" value="C:membrane"/>
    <property type="evidence" value="ECO:0007669"/>
    <property type="project" value="UniProtKB-SubCell"/>
</dbReference>
<dbReference type="RefSeq" id="XP_009061337.1">
    <property type="nucleotide sequence ID" value="XM_009063089.1"/>
</dbReference>
<dbReference type="PANTHER" id="PTHR22829">
    <property type="entry name" value="DEP DOMAIN PROTEIN"/>
    <property type="match status" value="1"/>
</dbReference>
<feature type="transmembrane region" description="Helical" evidence="6">
    <location>
        <begin position="146"/>
        <end position="168"/>
    </location>
</feature>
<gene>
    <name evidence="8" type="ORF">LOTGIDRAFT_126759</name>
</gene>
<dbReference type="InterPro" id="IPR004776">
    <property type="entry name" value="Mem_transp_PIN-like"/>
</dbReference>
<feature type="transmembrane region" description="Helical" evidence="6">
    <location>
        <begin position="54"/>
        <end position="70"/>
    </location>
</feature>
<accession>V3ZAM0</accession>
<sequence length="843" mass="94721">MSLAPIISNNATNGTSTQIDFDNLYPAILQCFVIILFGYIAGRVGVITSSQGKGIGAFVSKFCLPALLFQNMCQLKFSEVNWYFLGSIVIAKTCVFIIVAVITLVVKRPLNLGCAGLYAIFCTQSNDFALGYPILQALYSETNPSYLQYIYLIAPISLVFLNPIGFTLMEIHNNQHNHKHSNKVVIFHVFKGVVTNPIVFMTAIGIIGNVVFKQKVPYIIDDILQVLGNAFSASALFYLGLNLVGKLKGQLGIAMVVPILLIAAKSILLPLLTWEVIGWLETSQSLNESSSLGMYGFLYGTFPTAPSVFLYASQYNVAQDLIATSMVAGTFVSAPLMFVSAKMMTVVVESELDYKSLLLDTSFDTSILSIVCCLWVFGVLFASGRWRRIPHRFLFCLIIMQLLSSIGMVVYSKNHTSLEWQNYVQFILLLLGVFGVRCFTGVIAVVLCLLHIRSLCYVLRVQIWLFIYGFGFPLILTGLLFLIGRKDLSNEIDPSFHYGFHQTLLSVVVLSVNVVIVIIALTIKQRNDRLTVSSAHLSLSKDNGHEEEGGNNSGEKSSKVKENMKTSPDSDKRAGSVQKSYQSCNSSTSVPKEHPLFDTLNERTCLLQDCGPTQRRQCISKLRKYMVNSAALSDDPQIEAPALSHEAELNEYQSSQHLILILLLLLSMLVGLFLCVWKLFNTKATGIYVEIEFLDGVFNYGQGFLIFTVFGFDTKLIFSRIMRRLRRCIYGVEIVHLPKKSDLDEETVNICQQFEEYHKKQCSEAILKNLRYRLRTYRDVFTGTDLCDWLIQVGLAHTRHEALEYGRHLIMGRILAHVTGEHFFHDQPYFYRFISTEDDNTQC</sequence>
<dbReference type="Gene3D" id="1.20.1070.10">
    <property type="entry name" value="Rhodopsin 7-helix transmembrane proteins"/>
    <property type="match status" value="1"/>
</dbReference>
<feature type="transmembrane region" description="Helical" evidence="6">
    <location>
        <begin position="393"/>
        <end position="411"/>
    </location>
</feature>
<feature type="transmembrane region" description="Helical" evidence="6">
    <location>
        <begin position="112"/>
        <end position="134"/>
    </location>
</feature>
<dbReference type="KEGG" id="lgi:LOTGIDRAFT_126759"/>
<feature type="transmembrane region" description="Helical" evidence="6">
    <location>
        <begin position="361"/>
        <end position="381"/>
    </location>
</feature>
<evidence type="ECO:0000256" key="5">
    <source>
        <dbReference type="SAM" id="MobiDB-lite"/>
    </source>
</evidence>
<keyword evidence="9" id="KW-1185">Reference proteome</keyword>
<dbReference type="Pfam" id="PF00610">
    <property type="entry name" value="DEP"/>
    <property type="match status" value="1"/>
</dbReference>
<dbReference type="Gene3D" id="1.10.10.10">
    <property type="entry name" value="Winged helix-like DNA-binding domain superfamily/Winged helix DNA-binding domain"/>
    <property type="match status" value="1"/>
</dbReference>
<dbReference type="InterPro" id="IPR036390">
    <property type="entry name" value="WH_DNA-bd_sf"/>
</dbReference>
<dbReference type="InterPro" id="IPR051832">
    <property type="entry name" value="mTOR-Rac_regulators"/>
</dbReference>
<comment type="subcellular location">
    <subcellularLocation>
        <location evidence="1">Membrane</location>
        <topology evidence="1">Multi-pass membrane protein</topology>
    </subcellularLocation>
</comment>
<dbReference type="GO" id="GO:0030514">
    <property type="term" value="P:negative regulation of BMP signaling pathway"/>
    <property type="evidence" value="ECO:0007669"/>
    <property type="project" value="TreeGrafter"/>
</dbReference>
<evidence type="ECO:0000313" key="8">
    <source>
        <dbReference type="EMBL" id="ESO88023.1"/>
    </source>
</evidence>
<evidence type="ECO:0000256" key="1">
    <source>
        <dbReference type="ARBA" id="ARBA00004141"/>
    </source>
</evidence>
<feature type="transmembrane region" description="Helical" evidence="6">
    <location>
        <begin position="251"/>
        <end position="272"/>
    </location>
</feature>
<feature type="transmembrane region" description="Helical" evidence="6">
    <location>
        <begin position="658"/>
        <end position="680"/>
    </location>
</feature>
<dbReference type="Pfam" id="PF03547">
    <property type="entry name" value="Mem_trans"/>
    <property type="match status" value="1"/>
</dbReference>
<evidence type="ECO:0000313" key="9">
    <source>
        <dbReference type="Proteomes" id="UP000030746"/>
    </source>
</evidence>
<dbReference type="CTD" id="20232632"/>
<dbReference type="GO" id="GO:0035556">
    <property type="term" value="P:intracellular signal transduction"/>
    <property type="evidence" value="ECO:0007669"/>
    <property type="project" value="InterPro"/>
</dbReference>
<dbReference type="SUPFAM" id="SSF46785">
    <property type="entry name" value="Winged helix' DNA-binding domain"/>
    <property type="match status" value="1"/>
</dbReference>
<keyword evidence="2 6" id="KW-0812">Transmembrane</keyword>
<feature type="compositionally biased region" description="Basic and acidic residues" evidence="5">
    <location>
        <begin position="556"/>
        <end position="574"/>
    </location>
</feature>
<feature type="region of interest" description="Disordered" evidence="5">
    <location>
        <begin position="541"/>
        <end position="591"/>
    </location>
</feature>
<dbReference type="GeneID" id="20232632"/>
<feature type="domain" description="DEP" evidence="7">
    <location>
        <begin position="761"/>
        <end position="835"/>
    </location>
</feature>
<protein>
    <recommendedName>
        <fullName evidence="7">DEP domain-containing protein</fullName>
    </recommendedName>
</protein>
<feature type="transmembrane region" description="Helical" evidence="6">
    <location>
        <begin position="423"/>
        <end position="451"/>
    </location>
</feature>
<dbReference type="InterPro" id="IPR000591">
    <property type="entry name" value="DEP_dom"/>
</dbReference>